<evidence type="ECO:0008006" key="5">
    <source>
        <dbReference type="Google" id="ProtNLM"/>
    </source>
</evidence>
<keyword evidence="2" id="KW-0732">Signal</keyword>
<feature type="compositionally biased region" description="Low complexity" evidence="1">
    <location>
        <begin position="32"/>
        <end position="41"/>
    </location>
</feature>
<name>D3SNV7_THEAH</name>
<dbReference type="Proteomes" id="UP000002043">
    <property type="component" value="Chromosome"/>
</dbReference>
<dbReference type="KEGG" id="tal:Thal_0209"/>
<dbReference type="HOGENOM" id="CLU_2720972_0_0_0"/>
<proteinExistence type="predicted"/>
<evidence type="ECO:0000256" key="2">
    <source>
        <dbReference type="SAM" id="SignalP"/>
    </source>
</evidence>
<feature type="chain" id="PRO_5003050200" description="Signal peptidase" evidence="2">
    <location>
        <begin position="17"/>
        <end position="72"/>
    </location>
</feature>
<keyword evidence="4" id="KW-1185">Reference proteome</keyword>
<evidence type="ECO:0000313" key="3">
    <source>
        <dbReference type="EMBL" id="ADC88844.1"/>
    </source>
</evidence>
<protein>
    <recommendedName>
        <fullName evidence="5">Signal peptidase</fullName>
    </recommendedName>
</protein>
<organism evidence="3 4">
    <name type="scientific">Thermocrinis albus (strain DSM 14484 / JCM 11386 / HI 11/12)</name>
    <dbReference type="NCBI Taxonomy" id="638303"/>
    <lineage>
        <taxon>Bacteria</taxon>
        <taxon>Pseudomonadati</taxon>
        <taxon>Aquificota</taxon>
        <taxon>Aquificia</taxon>
        <taxon>Aquificales</taxon>
        <taxon>Aquificaceae</taxon>
        <taxon>Thermocrinis</taxon>
    </lineage>
</organism>
<gene>
    <name evidence="3" type="ordered locus">Thal_0209</name>
</gene>
<evidence type="ECO:0000313" key="4">
    <source>
        <dbReference type="Proteomes" id="UP000002043"/>
    </source>
</evidence>
<sequence>MRKLMLLLATAGFVMAQQGATPATPAEPTPGTPGAKPAVPAEPHKGKAERKHKEAHGKKKGHIKHGKQNKMK</sequence>
<dbReference type="AlphaFoldDB" id="D3SNV7"/>
<feature type="compositionally biased region" description="Basic residues" evidence="1">
    <location>
        <begin position="47"/>
        <end position="72"/>
    </location>
</feature>
<dbReference type="RefSeq" id="WP_012991251.1">
    <property type="nucleotide sequence ID" value="NC_013894.1"/>
</dbReference>
<dbReference type="STRING" id="638303.Thal_0209"/>
<dbReference type="EMBL" id="CP001931">
    <property type="protein sequence ID" value="ADC88844.1"/>
    <property type="molecule type" value="Genomic_DNA"/>
</dbReference>
<reference evidence="4" key="1">
    <citation type="journal article" date="2010" name="Stand. Genomic Sci.">
        <title>Complete genome sequence of Thermocrinis albus type strain (HI 11/12T).</title>
        <authorList>
            <person name="Wirth R."/>
            <person name="Sikorski J."/>
            <person name="Brambilla E."/>
            <person name="Misra M."/>
            <person name="Lapidus A."/>
            <person name="Copeland A."/>
            <person name="Nolan M."/>
            <person name="Lucas S."/>
            <person name="Chen F."/>
            <person name="Tice H."/>
            <person name="Cheng J.F."/>
            <person name="Han C."/>
            <person name="Detter J.C."/>
            <person name="Tapia R."/>
            <person name="Bruce D."/>
            <person name="Goodwin L."/>
            <person name="Pitluck S."/>
            <person name="Pati A."/>
            <person name="Anderson I."/>
            <person name="Ivanova N."/>
            <person name="Mavromatis K."/>
            <person name="Mikhailova N."/>
            <person name="Chen A."/>
            <person name="Palaniappan K."/>
            <person name="Bilek Y."/>
            <person name="Hader T."/>
            <person name="Land M."/>
            <person name="Hauser L."/>
            <person name="Chang Y.J."/>
            <person name="Jeffries C.D."/>
            <person name="Tindall B.J."/>
            <person name="Rohde M."/>
            <person name="Goker M."/>
            <person name="Bristow J."/>
            <person name="Eisen J.A."/>
            <person name="Markowitz V."/>
            <person name="Hugenholtz P."/>
            <person name="Kyrpides N.C."/>
            <person name="Klenk H.P."/>
        </authorList>
    </citation>
    <scope>NUCLEOTIDE SEQUENCE [LARGE SCALE GENOMIC DNA]</scope>
    <source>
        <strain evidence="4">DSM 14484 / JCM 11386 / HI 11/12</strain>
    </source>
</reference>
<feature type="signal peptide" evidence="2">
    <location>
        <begin position="1"/>
        <end position="16"/>
    </location>
</feature>
<feature type="region of interest" description="Disordered" evidence="1">
    <location>
        <begin position="18"/>
        <end position="72"/>
    </location>
</feature>
<accession>D3SNV7</accession>
<evidence type="ECO:0000256" key="1">
    <source>
        <dbReference type="SAM" id="MobiDB-lite"/>
    </source>
</evidence>